<keyword evidence="2" id="KW-1003">Cell membrane</keyword>
<dbReference type="PANTHER" id="PTHR42709:SF6">
    <property type="entry name" value="UNDECAPRENYL PHOSPHATE TRANSPORTER A"/>
    <property type="match status" value="1"/>
</dbReference>
<evidence type="ECO:0000256" key="1">
    <source>
        <dbReference type="ARBA" id="ARBA00004651"/>
    </source>
</evidence>
<feature type="domain" description="VTT" evidence="7">
    <location>
        <begin position="30"/>
        <end position="156"/>
    </location>
</feature>
<evidence type="ECO:0000256" key="6">
    <source>
        <dbReference type="SAM" id="Phobius"/>
    </source>
</evidence>
<keyword evidence="3 6" id="KW-0812">Transmembrane</keyword>
<evidence type="ECO:0000256" key="4">
    <source>
        <dbReference type="ARBA" id="ARBA00022989"/>
    </source>
</evidence>
<accession>A0ABU0G4C1</accession>
<gene>
    <name evidence="8" type="ORF">J2045_000555</name>
</gene>
<feature type="transmembrane region" description="Helical" evidence="6">
    <location>
        <begin position="131"/>
        <end position="159"/>
    </location>
</feature>
<dbReference type="InterPro" id="IPR032816">
    <property type="entry name" value="VTT_dom"/>
</dbReference>
<dbReference type="PANTHER" id="PTHR42709">
    <property type="entry name" value="ALKALINE PHOSPHATASE LIKE PROTEIN"/>
    <property type="match status" value="1"/>
</dbReference>
<proteinExistence type="predicted"/>
<sequence length="212" mass="22315">MTDILLGLVPTYGLWLIMGALLLSCLALPVPSSILVMTAGGFASSGDLVLWQVQISAFGGFVIGDQLAYGLARKGGAPLLASLRRHPRMEGLFGKAEGLLARRGPVAVFLSRTVFSPLGPYMGYLSGALSLPWASFTLAAVLGAVCWCCGYSLLGYVFASQIAQVASLIGNAIGIVLLGTLVLVTGFHLWRSWRRERGEPAQDNSATGDGIE</sequence>
<name>A0ABU0G4C1_9HYPH</name>
<reference evidence="8 9" key="1">
    <citation type="submission" date="2023-07" db="EMBL/GenBank/DDBJ databases">
        <title>Genomic Encyclopedia of Type Strains, Phase IV (KMG-IV): sequencing the most valuable type-strain genomes for metagenomic binning, comparative biology and taxonomic classification.</title>
        <authorList>
            <person name="Goeker M."/>
        </authorList>
    </citation>
    <scope>NUCLEOTIDE SEQUENCE [LARGE SCALE GENOMIC DNA]</scope>
    <source>
        <strain evidence="8 9">DSM 1111</strain>
    </source>
</reference>
<feature type="transmembrane region" description="Helical" evidence="6">
    <location>
        <begin position="165"/>
        <end position="190"/>
    </location>
</feature>
<dbReference type="Pfam" id="PF09335">
    <property type="entry name" value="VTT_dom"/>
    <property type="match status" value="1"/>
</dbReference>
<keyword evidence="4 6" id="KW-1133">Transmembrane helix</keyword>
<comment type="caution">
    <text evidence="8">The sequence shown here is derived from an EMBL/GenBank/DDBJ whole genome shotgun (WGS) entry which is preliminary data.</text>
</comment>
<dbReference type="EMBL" id="JAUSUW010000001">
    <property type="protein sequence ID" value="MDQ0419545.1"/>
    <property type="molecule type" value="Genomic_DNA"/>
</dbReference>
<evidence type="ECO:0000256" key="3">
    <source>
        <dbReference type="ARBA" id="ARBA00022692"/>
    </source>
</evidence>
<feature type="transmembrane region" description="Helical" evidence="6">
    <location>
        <begin position="12"/>
        <end position="30"/>
    </location>
</feature>
<keyword evidence="9" id="KW-1185">Reference proteome</keyword>
<dbReference type="InterPro" id="IPR051311">
    <property type="entry name" value="DedA_domain"/>
</dbReference>
<protein>
    <submittedName>
        <fullName evidence="8">Membrane protein DedA with SNARE-associated domain</fullName>
    </submittedName>
</protein>
<evidence type="ECO:0000313" key="9">
    <source>
        <dbReference type="Proteomes" id="UP001238496"/>
    </source>
</evidence>
<evidence type="ECO:0000256" key="5">
    <source>
        <dbReference type="ARBA" id="ARBA00023136"/>
    </source>
</evidence>
<organism evidence="8 9">
    <name type="scientific">Peteryoungia aggregata LMG 23059</name>
    <dbReference type="NCBI Taxonomy" id="1368425"/>
    <lineage>
        <taxon>Bacteria</taxon>
        <taxon>Pseudomonadati</taxon>
        <taxon>Pseudomonadota</taxon>
        <taxon>Alphaproteobacteria</taxon>
        <taxon>Hyphomicrobiales</taxon>
        <taxon>Rhizobiaceae</taxon>
        <taxon>Peteryoungia</taxon>
    </lineage>
</organism>
<dbReference type="Proteomes" id="UP001238496">
    <property type="component" value="Unassembled WGS sequence"/>
</dbReference>
<dbReference type="RefSeq" id="WP_307369147.1">
    <property type="nucleotide sequence ID" value="NZ_JAUSUW010000001.1"/>
</dbReference>
<keyword evidence="5 6" id="KW-0472">Membrane</keyword>
<comment type="subcellular location">
    <subcellularLocation>
        <location evidence="1">Cell membrane</location>
        <topology evidence="1">Multi-pass membrane protein</topology>
    </subcellularLocation>
</comment>
<evidence type="ECO:0000313" key="8">
    <source>
        <dbReference type="EMBL" id="MDQ0419545.1"/>
    </source>
</evidence>
<evidence type="ECO:0000259" key="7">
    <source>
        <dbReference type="Pfam" id="PF09335"/>
    </source>
</evidence>
<evidence type="ECO:0000256" key="2">
    <source>
        <dbReference type="ARBA" id="ARBA00022475"/>
    </source>
</evidence>